<feature type="compositionally biased region" description="Polar residues" evidence="1">
    <location>
        <begin position="158"/>
        <end position="178"/>
    </location>
</feature>
<dbReference type="Proteomes" id="UP000030680">
    <property type="component" value="Unassembled WGS sequence"/>
</dbReference>
<proteinExistence type="predicted"/>
<feature type="region of interest" description="Disordered" evidence="1">
    <location>
        <begin position="57"/>
        <end position="77"/>
    </location>
</feature>
<dbReference type="AlphaFoldDB" id="M2W6J5"/>
<sequence>MEHCDCYKKELVELFIRFLKKEGLTCTLSVFKTEIMSLRSVHLFPSDSLQPNEMCGETVQAEDNRSKRPRSPTLQENMQPNTVFDLKVNGISSPGTHNVSDSRAMEGMKKQKFEIPPKNEGHPEQADRNLSNVAMFAQSGTKLLSVKPSSDLIHSSKQHTFLPDRSQSSRIVASNLSQKGRDTNSSEKEQRKKVVFDSKSRNSGSFEESIRNVTESLRYDPSFQENLRNILRNDHLSMGWLSLPQNESKSLQEESDVSVLESETFSGDSLQKQGNELAGKIDKSLDSSVGGFLETIDLDAFLGSIHAASNH</sequence>
<evidence type="ECO:0000256" key="1">
    <source>
        <dbReference type="SAM" id="MobiDB-lite"/>
    </source>
</evidence>
<dbReference type="GeneID" id="17090018"/>
<feature type="compositionally biased region" description="Basic and acidic residues" evidence="1">
    <location>
        <begin position="179"/>
        <end position="200"/>
    </location>
</feature>
<evidence type="ECO:0008006" key="4">
    <source>
        <dbReference type="Google" id="ProtNLM"/>
    </source>
</evidence>
<protein>
    <recommendedName>
        <fullName evidence="4">LisH domain-containing protein</fullName>
    </recommendedName>
</protein>
<dbReference type="KEGG" id="gsl:Gasu_13350"/>
<accession>M2W6J5</accession>
<evidence type="ECO:0000313" key="3">
    <source>
        <dbReference type="Proteomes" id="UP000030680"/>
    </source>
</evidence>
<reference evidence="3" key="1">
    <citation type="journal article" date="2013" name="Science">
        <title>Gene transfer from bacteria and archaea facilitated evolution of an extremophilic eukaryote.</title>
        <authorList>
            <person name="Schonknecht G."/>
            <person name="Chen W.H."/>
            <person name="Ternes C.M."/>
            <person name="Barbier G.G."/>
            <person name="Shrestha R.P."/>
            <person name="Stanke M."/>
            <person name="Brautigam A."/>
            <person name="Baker B.J."/>
            <person name="Banfield J.F."/>
            <person name="Garavito R.M."/>
            <person name="Carr K."/>
            <person name="Wilkerson C."/>
            <person name="Rensing S.A."/>
            <person name="Gagneul D."/>
            <person name="Dickenson N.E."/>
            <person name="Oesterhelt C."/>
            <person name="Lercher M.J."/>
            <person name="Weber A.P."/>
        </authorList>
    </citation>
    <scope>NUCLEOTIDE SEQUENCE [LARGE SCALE GENOMIC DNA]</scope>
    <source>
        <strain evidence="3">074W</strain>
    </source>
</reference>
<feature type="region of interest" description="Disordered" evidence="1">
    <location>
        <begin position="158"/>
        <end position="207"/>
    </location>
</feature>
<dbReference type="OrthoDB" id="8091at2759"/>
<name>M2W6J5_GALSU</name>
<dbReference type="RefSeq" id="XP_005707891.1">
    <property type="nucleotide sequence ID" value="XM_005707834.1"/>
</dbReference>
<keyword evidence="3" id="KW-1185">Reference proteome</keyword>
<organism evidence="2 3">
    <name type="scientific">Galdieria sulphuraria</name>
    <name type="common">Red alga</name>
    <dbReference type="NCBI Taxonomy" id="130081"/>
    <lineage>
        <taxon>Eukaryota</taxon>
        <taxon>Rhodophyta</taxon>
        <taxon>Bangiophyceae</taxon>
        <taxon>Galdieriales</taxon>
        <taxon>Galdieriaceae</taxon>
        <taxon>Galdieria</taxon>
    </lineage>
</organism>
<gene>
    <name evidence="2" type="ORF">Gasu_13350</name>
</gene>
<dbReference type="Gramene" id="EME31371">
    <property type="protein sequence ID" value="EME31371"/>
    <property type="gene ID" value="Gasu_13350"/>
</dbReference>
<dbReference type="EMBL" id="KB454492">
    <property type="protein sequence ID" value="EME31371.1"/>
    <property type="molecule type" value="Genomic_DNA"/>
</dbReference>
<evidence type="ECO:0000313" key="2">
    <source>
        <dbReference type="EMBL" id="EME31371.1"/>
    </source>
</evidence>